<gene>
    <name evidence="2" type="ORF">VC35_19260</name>
</gene>
<evidence type="ECO:0000256" key="1">
    <source>
        <dbReference type="SAM" id="Phobius"/>
    </source>
</evidence>
<dbReference type="NCBIfam" id="TIGR02285">
    <property type="entry name" value="TIGR02285 family protein"/>
    <property type="match status" value="1"/>
</dbReference>
<name>A0A0F4THU3_PSEFL</name>
<comment type="caution">
    <text evidence="2">The sequence shown here is derived from an EMBL/GenBank/DDBJ whole genome shotgun (WGS) entry which is preliminary data.</text>
</comment>
<dbReference type="RefSeq" id="WP_046041998.1">
    <property type="nucleotide sequence ID" value="NZ_LACC01000023.1"/>
</dbReference>
<reference evidence="2 3" key="1">
    <citation type="submission" date="2015-03" db="EMBL/GenBank/DDBJ databases">
        <title>Comparative genomics of Pseudomonas insights into diversity of traits involved in vanlence and defense.</title>
        <authorList>
            <person name="Qin Y."/>
        </authorList>
    </citation>
    <scope>NUCLEOTIDE SEQUENCE [LARGE SCALE GENOMIC DNA]</scope>
    <source>
        <strain evidence="2 3">C8</strain>
    </source>
</reference>
<proteinExistence type="predicted"/>
<dbReference type="InterPro" id="IPR011972">
    <property type="entry name" value="CHP02285"/>
</dbReference>
<keyword evidence="1" id="KW-0472">Membrane</keyword>
<evidence type="ECO:0000313" key="2">
    <source>
        <dbReference type="EMBL" id="KJZ43993.1"/>
    </source>
</evidence>
<keyword evidence="1" id="KW-0812">Transmembrane</keyword>
<keyword evidence="1" id="KW-1133">Transmembrane helix</keyword>
<dbReference type="OrthoDB" id="8480452at2"/>
<sequence length="322" mass="36072">MTRRRSHSCAKTEPSELRRLPAWAIGHCPSLGGWLLCVLAMSLLLLEPVPSALAQTRETLIWLKRDLPPLTIFDGPKKGQGVIDQLLPLLIAGMPQYQHNVMRVNRARGLQMLHEPSLVCDAALNWSKEREQWIAFSIPVFRAMSNGLAVRRVDQKVLAPFIKDGEVDLAALLASGSEKLGIIAERNYGEYLDGLLKQAPADALTAHYGNDALGSLLQMQRLGRLRLLLGYRPEIRYQASLQGIAEDELQFYPIRGTGKYLSGYIGCTDTPKGRQAIVEINQVLRTLPRERLDEAYAAWLDPESRSDYLKDTKAFFDNLVQP</sequence>
<dbReference type="PATRIC" id="fig|294.132.peg.3026"/>
<feature type="transmembrane region" description="Helical" evidence="1">
    <location>
        <begin position="20"/>
        <end position="46"/>
    </location>
</feature>
<evidence type="ECO:0000313" key="3">
    <source>
        <dbReference type="Proteomes" id="UP000033588"/>
    </source>
</evidence>
<dbReference type="Proteomes" id="UP000033588">
    <property type="component" value="Unassembled WGS sequence"/>
</dbReference>
<dbReference type="AlphaFoldDB" id="A0A0F4THU3"/>
<dbReference type="SUPFAM" id="SSF53850">
    <property type="entry name" value="Periplasmic binding protein-like II"/>
    <property type="match status" value="1"/>
</dbReference>
<accession>A0A0F4THU3</accession>
<keyword evidence="2" id="KW-0449">Lipoprotein</keyword>
<organism evidence="2 3">
    <name type="scientific">Pseudomonas fluorescens</name>
    <dbReference type="NCBI Taxonomy" id="294"/>
    <lineage>
        <taxon>Bacteria</taxon>
        <taxon>Pseudomonadati</taxon>
        <taxon>Pseudomonadota</taxon>
        <taxon>Gammaproteobacteria</taxon>
        <taxon>Pseudomonadales</taxon>
        <taxon>Pseudomonadaceae</taxon>
        <taxon>Pseudomonas</taxon>
    </lineage>
</organism>
<dbReference type="EMBL" id="LACC01000023">
    <property type="protein sequence ID" value="KJZ43993.1"/>
    <property type="molecule type" value="Genomic_DNA"/>
</dbReference>
<protein>
    <submittedName>
        <fullName evidence="2">Lipoprotein</fullName>
    </submittedName>
</protein>